<keyword evidence="3" id="KW-1185">Reference proteome</keyword>
<evidence type="ECO:0000313" key="3">
    <source>
        <dbReference type="Proteomes" id="UP001174936"/>
    </source>
</evidence>
<dbReference type="EMBL" id="JAULSV010000003">
    <property type="protein sequence ID" value="KAK0649860.1"/>
    <property type="molecule type" value="Genomic_DNA"/>
</dbReference>
<dbReference type="AlphaFoldDB" id="A0AA39YF38"/>
<dbReference type="Pfam" id="PF00293">
    <property type="entry name" value="NUDIX"/>
    <property type="match status" value="1"/>
</dbReference>
<reference evidence="2" key="1">
    <citation type="submission" date="2023-06" db="EMBL/GenBank/DDBJ databases">
        <title>Genome-scale phylogeny and comparative genomics of the fungal order Sordariales.</title>
        <authorList>
            <consortium name="Lawrence Berkeley National Laboratory"/>
            <person name="Hensen N."/>
            <person name="Bonometti L."/>
            <person name="Westerberg I."/>
            <person name="Brannstrom I.O."/>
            <person name="Guillou S."/>
            <person name="Cros-Aarteil S."/>
            <person name="Calhoun S."/>
            <person name="Haridas S."/>
            <person name="Kuo A."/>
            <person name="Mondo S."/>
            <person name="Pangilinan J."/>
            <person name="Riley R."/>
            <person name="Labutti K."/>
            <person name="Andreopoulos B."/>
            <person name="Lipzen A."/>
            <person name="Chen C."/>
            <person name="Yanf M."/>
            <person name="Daum C."/>
            <person name="Ng V."/>
            <person name="Clum A."/>
            <person name="Steindorff A."/>
            <person name="Ohm R."/>
            <person name="Martin F."/>
            <person name="Silar P."/>
            <person name="Natvig D."/>
            <person name="Lalanne C."/>
            <person name="Gautier V."/>
            <person name="Ament-Velasquez S.L."/>
            <person name="Kruys A."/>
            <person name="Hutchinson M.I."/>
            <person name="Powell A.J."/>
            <person name="Barry K."/>
            <person name="Miller A.N."/>
            <person name="Grigoriev I.V."/>
            <person name="Debuchy R."/>
            <person name="Gladieux P."/>
            <person name="Thoren M.H."/>
            <person name="Johannesson H."/>
        </authorList>
    </citation>
    <scope>NUCLEOTIDE SEQUENCE</scope>
    <source>
        <strain evidence="2">SMH2532-1</strain>
    </source>
</reference>
<evidence type="ECO:0000313" key="2">
    <source>
        <dbReference type="EMBL" id="KAK0649860.1"/>
    </source>
</evidence>
<dbReference type="Proteomes" id="UP001174936">
    <property type="component" value="Unassembled WGS sequence"/>
</dbReference>
<sequence length="183" mass="20220">MPPSDSGPILAGVPHRKVGAPSATVKSYADRFAFRIVAFNPSGQIAISHPWNTPPKHRLPGGFIDSPSNLDAAARHELEWETGGRIRLQEGPPVASTEEWQSVEEVGVRQITVCYLAELVETVEEDGVTDEMLNAKLKLEWMGVEEARKAVSGEEPTTEVGRWIRERDWFFLDVATAGLKSQE</sequence>
<dbReference type="InterPro" id="IPR000086">
    <property type="entry name" value="NUDIX_hydrolase_dom"/>
</dbReference>
<proteinExistence type="predicted"/>
<dbReference type="Gene3D" id="3.90.79.10">
    <property type="entry name" value="Nucleoside Triphosphate Pyrophosphohydrolase"/>
    <property type="match status" value="1"/>
</dbReference>
<accession>A0AA39YF38</accession>
<evidence type="ECO:0000259" key="1">
    <source>
        <dbReference type="PROSITE" id="PS51462"/>
    </source>
</evidence>
<organism evidence="2 3">
    <name type="scientific">Cercophora newfieldiana</name>
    <dbReference type="NCBI Taxonomy" id="92897"/>
    <lineage>
        <taxon>Eukaryota</taxon>
        <taxon>Fungi</taxon>
        <taxon>Dikarya</taxon>
        <taxon>Ascomycota</taxon>
        <taxon>Pezizomycotina</taxon>
        <taxon>Sordariomycetes</taxon>
        <taxon>Sordariomycetidae</taxon>
        <taxon>Sordariales</taxon>
        <taxon>Lasiosphaeriaceae</taxon>
        <taxon>Cercophora</taxon>
    </lineage>
</organism>
<feature type="domain" description="Nudix hydrolase" evidence="1">
    <location>
        <begin position="29"/>
        <end position="172"/>
    </location>
</feature>
<gene>
    <name evidence="2" type="ORF">B0T16DRAFT_457231</name>
</gene>
<dbReference type="PROSITE" id="PS51462">
    <property type="entry name" value="NUDIX"/>
    <property type="match status" value="1"/>
</dbReference>
<comment type="caution">
    <text evidence="2">The sequence shown here is derived from an EMBL/GenBank/DDBJ whole genome shotgun (WGS) entry which is preliminary data.</text>
</comment>
<name>A0AA39YF38_9PEZI</name>
<dbReference type="InterPro" id="IPR015797">
    <property type="entry name" value="NUDIX_hydrolase-like_dom_sf"/>
</dbReference>
<dbReference type="SUPFAM" id="SSF55811">
    <property type="entry name" value="Nudix"/>
    <property type="match status" value="1"/>
</dbReference>
<protein>
    <recommendedName>
        <fullName evidence="1">Nudix hydrolase domain-containing protein</fullName>
    </recommendedName>
</protein>